<accession>A0A7H8QNN1</accession>
<protein>
    <recommendedName>
        <fullName evidence="3">Restriction endonuclease type IV Mrr domain-containing protein</fullName>
    </recommendedName>
</protein>
<evidence type="ECO:0000313" key="2">
    <source>
        <dbReference type="Proteomes" id="UP000509510"/>
    </source>
</evidence>
<dbReference type="KEGG" id="trg:TRUGW13939_02674"/>
<reference evidence="2" key="1">
    <citation type="submission" date="2020-06" db="EMBL/GenBank/DDBJ databases">
        <title>A chromosome-scale genome assembly of Talaromyces rugulosus W13939.</title>
        <authorList>
            <person name="Wang B."/>
            <person name="Guo L."/>
            <person name="Ye K."/>
            <person name="Wang L."/>
        </authorList>
    </citation>
    <scope>NUCLEOTIDE SEQUENCE [LARGE SCALE GENOMIC DNA]</scope>
    <source>
        <strain evidence="2">W13939</strain>
    </source>
</reference>
<organism evidence="1 2">
    <name type="scientific">Talaromyces rugulosus</name>
    <name type="common">Penicillium rugulosum</name>
    <dbReference type="NCBI Taxonomy" id="121627"/>
    <lineage>
        <taxon>Eukaryota</taxon>
        <taxon>Fungi</taxon>
        <taxon>Dikarya</taxon>
        <taxon>Ascomycota</taxon>
        <taxon>Pezizomycotina</taxon>
        <taxon>Eurotiomycetes</taxon>
        <taxon>Eurotiomycetidae</taxon>
        <taxon>Eurotiales</taxon>
        <taxon>Trichocomaceae</taxon>
        <taxon>Talaromyces</taxon>
        <taxon>Talaromyces sect. Islandici</taxon>
    </lineage>
</organism>
<dbReference type="OrthoDB" id="4499616at2759"/>
<evidence type="ECO:0008006" key="3">
    <source>
        <dbReference type="Google" id="ProtNLM"/>
    </source>
</evidence>
<gene>
    <name evidence="1" type="ORF">TRUGW13939_02674</name>
</gene>
<keyword evidence="2" id="KW-1185">Reference proteome</keyword>
<proteinExistence type="predicted"/>
<dbReference type="Proteomes" id="UP000509510">
    <property type="component" value="Chromosome II"/>
</dbReference>
<evidence type="ECO:0000313" key="1">
    <source>
        <dbReference type="EMBL" id="QKX55580.1"/>
    </source>
</evidence>
<dbReference type="GeneID" id="55990181"/>
<dbReference type="RefSeq" id="XP_035341758.1">
    <property type="nucleotide sequence ID" value="XM_035485865.1"/>
</dbReference>
<sequence length="197" mass="22483">MAAPAAPAPAPPPANYLEIPAINHEIMDMDNNSTEDHMYGIWDAILNWTFPATSGYITRPQDRHGQFGGGGLGFSDFHTFQYNEATGQRSFILITQCKRYELRTRPAEWQAATEQLRDYLNLQHQTQPTHDVYGIVAIGDRVRFFKYNYQQKNVTAWRPPAGGLLPLSNTVGKRHWYDLVAEAPRVQRALEYILSHH</sequence>
<dbReference type="EMBL" id="CP055899">
    <property type="protein sequence ID" value="QKX55580.1"/>
    <property type="molecule type" value="Genomic_DNA"/>
</dbReference>
<dbReference type="AlphaFoldDB" id="A0A7H8QNN1"/>
<name>A0A7H8QNN1_TALRU</name>